<dbReference type="GO" id="GO:0030688">
    <property type="term" value="C:preribosome, small subunit precursor"/>
    <property type="evidence" value="ECO:0007669"/>
    <property type="project" value="TreeGrafter"/>
</dbReference>
<sequence length="616" mass="67359">MATQNSEKPIHSIIIDTGPLINNTVSISTIINTAEVLYTTPAIIAEIRDPATRSRVETTLLPFLNVKTPSPASFEAVSEFSKKTGDFTVLSKQDLGILALAYEVHCEKNGGSFGLRSVPKGPVKLRPEEQAKVDEQNAKNEAVEAKKNAKEAAIQRRKEERKQKKREEKAVARAQGQTEVQSAEAPEKESEGGIQLSGESATTEFADSKPVEVAAGESSAGPTTEPQAQVASPKEKDGQKKKKINSKKARRARAYAEKQALAETAVATEQPIQDASENTSDEVQEQTGGVEISEAPLVNQEPEQVSVSEDVDKPEQIEGSEQTPEVEQVQETNDIQEPEQTIQPSDDNEGFQEVPRKKLHPAKARLARRAAELEALANAEEASPTFVAQQPTPPATSDEESEEESDGGEWITPGNLQKHQSKDTSDAPFEKGDPQLGVATMTTDYAMQNVLLQMNLHLLSPAMQRIRHARSTVLRCHACFLTTREMDKQFCPRCGQPTLQRVSCSTSADGEFQIHLSSKYQHNKRGDKYSIPKPVGGTSNGKMRGPGGGKGGWGRELVLSEDQKEYQKLMGEHKKNKERDPMDEDYLPGILTGARSKAEARPKVGAGRNVNSKKRV</sequence>
<feature type="compositionally biased region" description="Acidic residues" evidence="9">
    <location>
        <begin position="397"/>
        <end position="407"/>
    </location>
</feature>
<feature type="domain" description="Ribonuclease PIN" evidence="11">
    <location>
        <begin position="13"/>
        <end position="104"/>
    </location>
</feature>
<feature type="compositionally biased region" description="Basic residues" evidence="9">
    <location>
        <begin position="239"/>
        <end position="253"/>
    </location>
</feature>
<dbReference type="FunFam" id="3.40.50.1010:FF:000020">
    <property type="entry name" value="20S-pre-rRNA D-site endonuclease NOB1"/>
    <property type="match status" value="1"/>
</dbReference>
<keyword evidence="5" id="KW-0378">Hydrolase</keyword>
<dbReference type="Proteomes" id="UP001280581">
    <property type="component" value="Unassembled WGS sequence"/>
</dbReference>
<proteinExistence type="inferred from homology"/>
<comment type="subcellular location">
    <subcellularLocation>
        <location evidence="1">Nucleus</location>
    </subcellularLocation>
</comment>
<evidence type="ECO:0000256" key="5">
    <source>
        <dbReference type="ARBA" id="ARBA00022801"/>
    </source>
</evidence>
<organism evidence="12 13">
    <name type="scientific">Pseudopithomyces chartarum</name>
    <dbReference type="NCBI Taxonomy" id="1892770"/>
    <lineage>
        <taxon>Eukaryota</taxon>
        <taxon>Fungi</taxon>
        <taxon>Dikarya</taxon>
        <taxon>Ascomycota</taxon>
        <taxon>Pezizomycotina</taxon>
        <taxon>Dothideomycetes</taxon>
        <taxon>Pleosporomycetidae</taxon>
        <taxon>Pleosporales</taxon>
        <taxon>Massarineae</taxon>
        <taxon>Didymosphaeriaceae</taxon>
        <taxon>Pseudopithomyces</taxon>
    </lineage>
</organism>
<keyword evidence="13" id="KW-1185">Reference proteome</keyword>
<feature type="binding site" evidence="8">
    <location>
        <position position="476"/>
    </location>
    <ligand>
        <name>Zn(2+)</name>
        <dbReference type="ChEBI" id="CHEBI:29105"/>
    </ligand>
</feature>
<evidence type="ECO:0000256" key="3">
    <source>
        <dbReference type="ARBA" id="ARBA00022722"/>
    </source>
</evidence>
<evidence type="ECO:0000313" key="13">
    <source>
        <dbReference type="Proteomes" id="UP001280581"/>
    </source>
</evidence>
<evidence type="ECO:0008006" key="14">
    <source>
        <dbReference type="Google" id="ProtNLM"/>
    </source>
</evidence>
<feature type="region of interest" description="Disordered" evidence="9">
    <location>
        <begin position="128"/>
        <end position="365"/>
    </location>
</feature>
<name>A0AAN6LM86_9PLEO</name>
<dbReference type="GO" id="GO:0004521">
    <property type="term" value="F:RNA endonuclease activity"/>
    <property type="evidence" value="ECO:0007669"/>
    <property type="project" value="InterPro"/>
</dbReference>
<feature type="compositionally biased region" description="Basic and acidic residues" evidence="9">
    <location>
        <begin position="128"/>
        <end position="171"/>
    </location>
</feature>
<evidence type="ECO:0000256" key="7">
    <source>
        <dbReference type="ARBA" id="ARBA00023242"/>
    </source>
</evidence>
<dbReference type="PANTHER" id="PTHR12814:SF2">
    <property type="entry name" value="RNA-BINDING PROTEIN NOB1"/>
    <property type="match status" value="1"/>
</dbReference>
<comment type="caution">
    <text evidence="12">The sequence shown here is derived from an EMBL/GenBank/DDBJ whole genome shotgun (WGS) entry which is preliminary data.</text>
</comment>
<dbReference type="GO" id="GO:0031981">
    <property type="term" value="C:nuclear lumen"/>
    <property type="evidence" value="ECO:0007669"/>
    <property type="project" value="UniProtKB-ARBA"/>
</dbReference>
<dbReference type="SUPFAM" id="SSF144206">
    <property type="entry name" value="NOB1 zinc finger-like"/>
    <property type="match status" value="1"/>
</dbReference>
<dbReference type="EMBL" id="WVTA01000017">
    <property type="protein sequence ID" value="KAK3200904.1"/>
    <property type="molecule type" value="Genomic_DNA"/>
</dbReference>
<dbReference type="InterPro" id="IPR014881">
    <property type="entry name" value="NOB1_Zn-bd"/>
</dbReference>
<dbReference type="GO" id="GO:0046872">
    <property type="term" value="F:metal ion binding"/>
    <property type="evidence" value="ECO:0007669"/>
    <property type="project" value="UniProtKB-KW"/>
</dbReference>
<keyword evidence="6 8" id="KW-0862">Zinc</keyword>
<feature type="compositionally biased region" description="Gly residues" evidence="9">
    <location>
        <begin position="544"/>
        <end position="554"/>
    </location>
</feature>
<dbReference type="Pfam" id="PF08772">
    <property type="entry name" value="Zn_ribbon_NOB1"/>
    <property type="match status" value="1"/>
</dbReference>
<feature type="region of interest" description="Disordered" evidence="9">
    <location>
        <begin position="379"/>
        <end position="435"/>
    </location>
</feature>
<feature type="compositionally biased region" description="Low complexity" evidence="9">
    <location>
        <begin position="321"/>
        <end position="332"/>
    </location>
</feature>
<feature type="region of interest" description="Disordered" evidence="9">
    <location>
        <begin position="523"/>
        <end position="555"/>
    </location>
</feature>
<reference evidence="12 13" key="1">
    <citation type="submission" date="2021-02" db="EMBL/GenBank/DDBJ databases">
        <title>Genome assembly of Pseudopithomyces chartarum.</title>
        <authorList>
            <person name="Jauregui R."/>
            <person name="Singh J."/>
            <person name="Voisey C."/>
        </authorList>
    </citation>
    <scope>NUCLEOTIDE SEQUENCE [LARGE SCALE GENOMIC DNA]</scope>
    <source>
        <strain evidence="12 13">AGR01</strain>
    </source>
</reference>
<dbReference type="CDD" id="cd09876">
    <property type="entry name" value="PIN_Nob1-like"/>
    <property type="match status" value="1"/>
</dbReference>
<keyword evidence="7" id="KW-0539">Nucleus</keyword>
<evidence type="ECO:0000256" key="9">
    <source>
        <dbReference type="SAM" id="MobiDB-lite"/>
    </source>
</evidence>
<feature type="region of interest" description="Disordered" evidence="9">
    <location>
        <begin position="593"/>
        <end position="616"/>
    </location>
</feature>
<evidence type="ECO:0000256" key="1">
    <source>
        <dbReference type="ARBA" id="ARBA00004123"/>
    </source>
</evidence>
<accession>A0AAN6LM86</accession>
<dbReference type="GO" id="GO:0030490">
    <property type="term" value="P:maturation of SSU-rRNA"/>
    <property type="evidence" value="ECO:0007669"/>
    <property type="project" value="TreeGrafter"/>
</dbReference>
<evidence type="ECO:0000256" key="8">
    <source>
        <dbReference type="PIRSR" id="PIRSR037125-1"/>
    </source>
</evidence>
<dbReference type="InterPro" id="IPR039907">
    <property type="entry name" value="NOB1"/>
</dbReference>
<dbReference type="AlphaFoldDB" id="A0AAN6LM86"/>
<evidence type="ECO:0000259" key="11">
    <source>
        <dbReference type="Pfam" id="PF17146"/>
    </source>
</evidence>
<feature type="compositionally biased region" description="Polar residues" evidence="9">
    <location>
        <begin position="220"/>
        <end position="230"/>
    </location>
</feature>
<feature type="compositionally biased region" description="Basic and acidic residues" evidence="9">
    <location>
        <begin position="420"/>
        <end position="433"/>
    </location>
</feature>
<dbReference type="Pfam" id="PF17146">
    <property type="entry name" value="PIN_6"/>
    <property type="match status" value="1"/>
</dbReference>
<dbReference type="GO" id="GO:0005737">
    <property type="term" value="C:cytoplasm"/>
    <property type="evidence" value="ECO:0007669"/>
    <property type="project" value="UniProtKB-ARBA"/>
</dbReference>
<feature type="domain" description="Nin one binding (NOB1) Zn-ribbon-like" evidence="10">
    <location>
        <begin position="466"/>
        <end position="537"/>
    </location>
</feature>
<dbReference type="PIRSF" id="PIRSF037125">
    <property type="entry name" value="D-site_20S_pre-rRNA_nuclease"/>
    <property type="match status" value="1"/>
</dbReference>
<dbReference type="InterPro" id="IPR017117">
    <property type="entry name" value="Nob1_euk"/>
</dbReference>
<evidence type="ECO:0000256" key="4">
    <source>
        <dbReference type="ARBA" id="ARBA00022723"/>
    </source>
</evidence>
<evidence type="ECO:0000313" key="12">
    <source>
        <dbReference type="EMBL" id="KAK3200904.1"/>
    </source>
</evidence>
<feature type="compositionally biased region" description="Polar residues" evidence="9">
    <location>
        <begin position="333"/>
        <end position="345"/>
    </location>
</feature>
<evidence type="ECO:0000259" key="10">
    <source>
        <dbReference type="Pfam" id="PF08772"/>
    </source>
</evidence>
<dbReference type="InterPro" id="IPR033411">
    <property type="entry name" value="Ribonuclease_PIN"/>
</dbReference>
<dbReference type="InterPro" id="IPR036283">
    <property type="entry name" value="NOB1_Zf-like_sf"/>
</dbReference>
<keyword evidence="3" id="KW-0540">Nuclease</keyword>
<evidence type="ECO:0000256" key="2">
    <source>
        <dbReference type="ARBA" id="ARBA00005858"/>
    </source>
</evidence>
<comment type="similarity">
    <text evidence="2">Belongs to the NOB1 family.</text>
</comment>
<dbReference type="PANTHER" id="PTHR12814">
    <property type="entry name" value="RNA-BINDING PROTEIN NOB1"/>
    <property type="match status" value="1"/>
</dbReference>
<evidence type="ECO:0000256" key="6">
    <source>
        <dbReference type="ARBA" id="ARBA00022833"/>
    </source>
</evidence>
<feature type="binding site" evidence="8">
    <location>
        <position position="494"/>
    </location>
    <ligand>
        <name>Zn(2+)</name>
        <dbReference type="ChEBI" id="CHEBI:29105"/>
    </ligand>
</feature>
<dbReference type="GO" id="GO:0016787">
    <property type="term" value="F:hydrolase activity"/>
    <property type="evidence" value="ECO:0007669"/>
    <property type="project" value="UniProtKB-KW"/>
</dbReference>
<protein>
    <recommendedName>
        <fullName evidence="14">20S-pre-rRNA D-site endonuclease NOB1</fullName>
    </recommendedName>
</protein>
<dbReference type="Gene3D" id="3.40.50.1010">
    <property type="entry name" value="5'-nuclease"/>
    <property type="match status" value="1"/>
</dbReference>
<feature type="binding site" evidence="8">
    <location>
        <position position="479"/>
    </location>
    <ligand>
        <name>Zn(2+)</name>
        <dbReference type="ChEBI" id="CHEBI:29105"/>
    </ligand>
</feature>
<dbReference type="Gene3D" id="6.20.210.10">
    <property type="entry name" value="Nin one binding (NOB1), Zn-ribbon-like"/>
    <property type="match status" value="1"/>
</dbReference>
<gene>
    <name evidence="12" type="ORF">GRF29_213g316030</name>
</gene>
<feature type="binding site" evidence="8">
    <location>
        <position position="491"/>
    </location>
    <ligand>
        <name>Zn(2+)</name>
        <dbReference type="ChEBI" id="CHEBI:29105"/>
    </ligand>
</feature>
<keyword evidence="4 8" id="KW-0479">Metal-binding</keyword>